<dbReference type="RefSeq" id="WP_244896699.1">
    <property type="nucleotide sequence ID" value="NZ_FNCJ01000021.1"/>
</dbReference>
<evidence type="ECO:0000313" key="1">
    <source>
        <dbReference type="EMBL" id="SDI34644.1"/>
    </source>
</evidence>
<gene>
    <name evidence="1" type="ORF">SAMN05216466_12146</name>
</gene>
<dbReference type="Gene3D" id="1.20.58.220">
    <property type="entry name" value="Phosphate transport system protein phou homolog 2, domain 2"/>
    <property type="match status" value="1"/>
</dbReference>
<name>A0A1G8JTW5_9BURK</name>
<sequence length="192" mass="21015">MSASPPGSAPAQQLAVRAKVWERQADHLVMRAREQALRQPRWQPFEHLLELSDDIADALEEATFLMSLIANNHQQGWDMMVHESLSRLAQTVLMATQEHVKALAIARCLGTASDTADSDAFLAASWNVLHAERQCDELLRAARRAILAAVRDAPALMLADNLAGTLELASDRLLVAGYALRDVAFGAEGIRP</sequence>
<reference evidence="1 2" key="1">
    <citation type="submission" date="2016-10" db="EMBL/GenBank/DDBJ databases">
        <authorList>
            <person name="de Groot N.N."/>
        </authorList>
    </citation>
    <scope>NUCLEOTIDE SEQUENCE [LARGE SCALE GENOMIC DNA]</scope>
    <source>
        <strain evidence="1 2">LMG 2247</strain>
    </source>
</reference>
<dbReference type="EMBL" id="FNCJ01000021">
    <property type="protein sequence ID" value="SDI34644.1"/>
    <property type="molecule type" value="Genomic_DNA"/>
</dbReference>
<dbReference type="Proteomes" id="UP000199706">
    <property type="component" value="Unassembled WGS sequence"/>
</dbReference>
<proteinExistence type="predicted"/>
<dbReference type="AlphaFoldDB" id="A0A1G8JTW5"/>
<accession>A0A1G8JTW5</accession>
<evidence type="ECO:0000313" key="2">
    <source>
        <dbReference type="Proteomes" id="UP000199706"/>
    </source>
</evidence>
<organism evidence="1 2">
    <name type="scientific">Paraburkholderia phenazinium</name>
    <dbReference type="NCBI Taxonomy" id="60549"/>
    <lineage>
        <taxon>Bacteria</taxon>
        <taxon>Pseudomonadati</taxon>
        <taxon>Pseudomonadota</taxon>
        <taxon>Betaproteobacteria</taxon>
        <taxon>Burkholderiales</taxon>
        <taxon>Burkholderiaceae</taxon>
        <taxon>Paraburkholderia</taxon>
    </lineage>
</organism>
<dbReference type="InterPro" id="IPR038078">
    <property type="entry name" value="PhoU-like_sf"/>
</dbReference>
<protein>
    <submittedName>
        <fullName evidence="1">Uncharacterized conserved protein YkaA, UPF0111/DUF47 family</fullName>
    </submittedName>
</protein>